<evidence type="ECO:0000256" key="4">
    <source>
        <dbReference type="SAM" id="MobiDB-lite"/>
    </source>
</evidence>
<dbReference type="FunFam" id="1.10.510.10:FF:000448">
    <property type="entry name" value="Putative LRR receptor-like serine/threonine-protein kinase"/>
    <property type="match status" value="1"/>
</dbReference>
<dbReference type="PROSITE" id="PS50011">
    <property type="entry name" value="PROTEIN_KINASE_DOM"/>
    <property type="match status" value="1"/>
</dbReference>
<gene>
    <name evidence="8 9" type="primary">LOC113714775</name>
</gene>
<sequence length="909" mass="100383">MLQTLASSFLVPRVMDGQFKVALLSLLFFNFMQTEQVLASSGSERWALLELRASLGIRARYWPKKVEPCLNWTGIECQDGRVTGISLSGIRRTRVGKRNPRFAIYPLSNLTSLSSFNASGFLLPGPIPEWLGQRLATLQVLDLRSCSIYGSIPDSLGSLFRLNSLHLSENTITGTIPAALGKLNSLSVLDLSKNLLTGPIPSAISALRNLSSLDLSSNFLSGAIPTEIGSLSSLKFLRLHDNSFSSSVPAQLGNLSALVELDLGYNFLSGPLPEDLGRISSLQKLLIGNNELEGALPARVLLDQKFVEFVVLRNNKFDGKFPDVLRSVPHLLFLDISENNFTGELPNLTAFSDNAGTKFNFSNNLFYGNVPFETGGNVSLDLSNNFLKGLAPTTTKSSVNISTNCFQSLPDQRSIMDCQKFYAKRGLHFDGNNVPESPEPPISEHSKKKNKLTFILVGTFGGLGCILILGVALAYVLKVCNKRSGNGRGTAEVRHVSVKDSRPPPQIPLCFSGLGEEFTYEQVLHATNNFSETNLIKHGHSGDIFRGTLEGGNLVAIKRVDLQVLKKGRCTSELDLFDKINHPRLVQLIGHCLELENEKILVYKYMPNGDLSNSFYRVNHLDDDCLQSLDWITRLKIAIGAAEALSYLHHECNPPLVHRDIQASSILLDDQYEVRLGSLSDVCAQGVENSQQRISRMFWMAQTPDKGPSGPSASCAYDVYCFGKLLLGLVSGKLDICNFEDEGSTNEWLENNLSYISIHEKEQVGKIIDQSLIIDDDLLEEVWAVAIVAKSCLNPKPSRRPLMRHILRALENPFKVVREENFSSGRLRTTSSRSYWTTAFFGSWHHSSSESASFPGQTRREGASDLKQTGRAGSHGSGMNEYSSSHKRSSSEIFPEPVDIQDLEKQDEN</sequence>
<dbReference type="InterPro" id="IPR001245">
    <property type="entry name" value="Ser-Thr/Tyr_kinase_cat_dom"/>
</dbReference>
<dbReference type="GeneID" id="113714775"/>
<dbReference type="InterPro" id="IPR011009">
    <property type="entry name" value="Kinase-like_dom_sf"/>
</dbReference>
<dbReference type="InterPro" id="IPR000719">
    <property type="entry name" value="Prot_kinase_dom"/>
</dbReference>
<keyword evidence="7" id="KW-1185">Reference proteome</keyword>
<evidence type="ECO:0000259" key="6">
    <source>
        <dbReference type="PROSITE" id="PS50011"/>
    </source>
</evidence>
<dbReference type="SUPFAM" id="SSF56112">
    <property type="entry name" value="Protein kinase-like (PK-like)"/>
    <property type="match status" value="1"/>
</dbReference>
<accession>A0A6P6UV87</accession>
<feature type="region of interest" description="Disordered" evidence="4">
    <location>
        <begin position="845"/>
        <end position="909"/>
    </location>
</feature>
<keyword evidence="2" id="KW-0433">Leucine-rich repeat</keyword>
<dbReference type="FunFam" id="3.80.10.10:FF:000383">
    <property type="entry name" value="Leucine-rich repeat receptor protein kinase EMS1"/>
    <property type="match status" value="2"/>
</dbReference>
<dbReference type="Gene3D" id="3.80.10.10">
    <property type="entry name" value="Ribonuclease Inhibitor"/>
    <property type="match status" value="3"/>
</dbReference>
<dbReference type="Pfam" id="PF07714">
    <property type="entry name" value="PK_Tyr_Ser-Thr"/>
    <property type="match status" value="1"/>
</dbReference>
<evidence type="ECO:0000256" key="2">
    <source>
        <dbReference type="ARBA" id="ARBA00022614"/>
    </source>
</evidence>
<dbReference type="InterPro" id="IPR051824">
    <property type="entry name" value="LRR_Rcpt-Like_S/T_Kinase"/>
</dbReference>
<dbReference type="RefSeq" id="XP_071925366.1">
    <property type="nucleotide sequence ID" value="XM_072069265.1"/>
</dbReference>
<dbReference type="Gene3D" id="1.10.510.10">
    <property type="entry name" value="Transferase(Phosphotransferase) domain 1"/>
    <property type="match status" value="1"/>
</dbReference>
<evidence type="ECO:0000256" key="3">
    <source>
        <dbReference type="ARBA" id="ARBA00022737"/>
    </source>
</evidence>
<dbReference type="RefSeq" id="XP_027094644.1">
    <property type="nucleotide sequence ID" value="XM_027238843.1"/>
</dbReference>
<organism evidence="7 8">
    <name type="scientific">Coffea arabica</name>
    <name type="common">Arabian coffee</name>
    <dbReference type="NCBI Taxonomy" id="13443"/>
    <lineage>
        <taxon>Eukaryota</taxon>
        <taxon>Viridiplantae</taxon>
        <taxon>Streptophyta</taxon>
        <taxon>Embryophyta</taxon>
        <taxon>Tracheophyta</taxon>
        <taxon>Spermatophyta</taxon>
        <taxon>Magnoliopsida</taxon>
        <taxon>eudicotyledons</taxon>
        <taxon>Gunneridae</taxon>
        <taxon>Pentapetalae</taxon>
        <taxon>asterids</taxon>
        <taxon>lamiids</taxon>
        <taxon>Gentianales</taxon>
        <taxon>Rubiaceae</taxon>
        <taxon>Ixoroideae</taxon>
        <taxon>Gardenieae complex</taxon>
        <taxon>Bertiereae - Coffeeae clade</taxon>
        <taxon>Coffeeae</taxon>
        <taxon>Coffea</taxon>
    </lineage>
</organism>
<dbReference type="SUPFAM" id="SSF52058">
    <property type="entry name" value="L domain-like"/>
    <property type="match status" value="1"/>
</dbReference>
<keyword evidence="5" id="KW-1133">Transmembrane helix</keyword>
<keyword evidence="5" id="KW-0472">Membrane</keyword>
<dbReference type="AlphaFoldDB" id="A0A6P6UV87"/>
<evidence type="ECO:0000256" key="1">
    <source>
        <dbReference type="ARBA" id="ARBA00004479"/>
    </source>
</evidence>
<dbReference type="Proteomes" id="UP001652660">
    <property type="component" value="Chromosome 10c"/>
</dbReference>
<dbReference type="FunFam" id="3.30.200.20:FF:000433">
    <property type="entry name" value="Predicted protein"/>
    <property type="match status" value="1"/>
</dbReference>
<evidence type="ECO:0000313" key="8">
    <source>
        <dbReference type="RefSeq" id="XP_027094644.1"/>
    </source>
</evidence>
<dbReference type="Pfam" id="PF23598">
    <property type="entry name" value="LRR_14"/>
    <property type="match status" value="1"/>
</dbReference>
<evidence type="ECO:0000313" key="9">
    <source>
        <dbReference type="RefSeq" id="XP_071925366.1"/>
    </source>
</evidence>
<feature type="transmembrane region" description="Helical" evidence="5">
    <location>
        <begin position="452"/>
        <end position="477"/>
    </location>
</feature>
<feature type="domain" description="Protein kinase" evidence="6">
    <location>
        <begin position="530"/>
        <end position="815"/>
    </location>
</feature>
<dbReference type="PANTHER" id="PTHR48006">
    <property type="entry name" value="LEUCINE-RICH REPEAT-CONTAINING PROTEIN DDB_G0281931-RELATED"/>
    <property type="match status" value="1"/>
</dbReference>
<dbReference type="GO" id="GO:0004674">
    <property type="term" value="F:protein serine/threonine kinase activity"/>
    <property type="evidence" value="ECO:0007669"/>
    <property type="project" value="UniProtKB-EC"/>
</dbReference>
<dbReference type="GO" id="GO:0005524">
    <property type="term" value="F:ATP binding"/>
    <property type="evidence" value="ECO:0007669"/>
    <property type="project" value="InterPro"/>
</dbReference>
<protein>
    <submittedName>
        <fullName evidence="8 9">Probable LRR receptor-like serine/threonine-protein kinase At2g16250</fullName>
    </submittedName>
</protein>
<dbReference type="InterPro" id="IPR055414">
    <property type="entry name" value="LRR_R13L4/SHOC2-like"/>
</dbReference>
<dbReference type="PANTHER" id="PTHR48006:SF50">
    <property type="entry name" value="OS03G0724300 PROTEIN"/>
    <property type="match status" value="1"/>
</dbReference>
<proteinExistence type="predicted"/>
<reference evidence="7" key="1">
    <citation type="journal article" date="2025" name="Foods">
        <title>Unveiling the Microbial Signatures of Arabica Coffee Cherries: Insights into Ripeness Specific Diversity, Functional Traits, and Implications for Quality and Safety.</title>
        <authorList>
            <consortium name="RefSeq"/>
            <person name="Tenea G.N."/>
            <person name="Cifuentes V."/>
            <person name="Reyes P."/>
            <person name="Cevallos-Vallejos M."/>
        </authorList>
    </citation>
    <scope>NUCLEOTIDE SEQUENCE [LARGE SCALE GENOMIC DNA]</scope>
</reference>
<keyword evidence="5" id="KW-0812">Transmembrane</keyword>
<reference evidence="8" key="2">
    <citation type="submission" date="2025-04" db="UniProtKB">
        <authorList>
            <consortium name="RefSeq"/>
        </authorList>
    </citation>
    <scope>IDENTIFICATION</scope>
    <source>
        <tissue evidence="8 9">Leaves</tissue>
    </source>
</reference>
<dbReference type="InterPro" id="IPR032675">
    <property type="entry name" value="LRR_dom_sf"/>
</dbReference>
<keyword evidence="3" id="KW-0677">Repeat</keyword>
<evidence type="ECO:0000313" key="7">
    <source>
        <dbReference type="Proteomes" id="UP001652660"/>
    </source>
</evidence>
<name>A0A6P6UV87_COFAR</name>
<dbReference type="OrthoDB" id="676979at2759"/>
<comment type="subcellular location">
    <subcellularLocation>
        <location evidence="1">Membrane</location>
        <topology evidence="1">Single-pass type I membrane protein</topology>
    </subcellularLocation>
</comment>
<dbReference type="GO" id="GO:0016020">
    <property type="term" value="C:membrane"/>
    <property type="evidence" value="ECO:0007669"/>
    <property type="project" value="UniProtKB-SubCell"/>
</dbReference>
<dbReference type="Gene3D" id="3.30.200.20">
    <property type="entry name" value="Phosphorylase Kinase, domain 1"/>
    <property type="match status" value="1"/>
</dbReference>
<evidence type="ECO:0000256" key="5">
    <source>
        <dbReference type="SAM" id="Phobius"/>
    </source>
</evidence>